<dbReference type="AlphaFoldDB" id="A0A5B7GCR1"/>
<gene>
    <name evidence="2" type="ORF">E2C01_051789</name>
</gene>
<comment type="caution">
    <text evidence="2">The sequence shown here is derived from an EMBL/GenBank/DDBJ whole genome shotgun (WGS) entry which is preliminary data.</text>
</comment>
<evidence type="ECO:0000256" key="1">
    <source>
        <dbReference type="SAM" id="MobiDB-lite"/>
    </source>
</evidence>
<sequence length="98" mass="10716">MGVEDFEFKASKERFDKFRRHSTLLETLKERDPNPARSSKVAQDIQKPVRHAISVTPANPATAGPSKSASNSADDYVFEGFEHPASPSSSSAHSVDVE</sequence>
<organism evidence="2 3">
    <name type="scientific">Portunus trituberculatus</name>
    <name type="common">Swimming crab</name>
    <name type="synonym">Neptunus trituberculatus</name>
    <dbReference type="NCBI Taxonomy" id="210409"/>
    <lineage>
        <taxon>Eukaryota</taxon>
        <taxon>Metazoa</taxon>
        <taxon>Ecdysozoa</taxon>
        <taxon>Arthropoda</taxon>
        <taxon>Crustacea</taxon>
        <taxon>Multicrustacea</taxon>
        <taxon>Malacostraca</taxon>
        <taxon>Eumalacostraca</taxon>
        <taxon>Eucarida</taxon>
        <taxon>Decapoda</taxon>
        <taxon>Pleocyemata</taxon>
        <taxon>Brachyura</taxon>
        <taxon>Eubrachyura</taxon>
        <taxon>Portunoidea</taxon>
        <taxon>Portunidae</taxon>
        <taxon>Portuninae</taxon>
        <taxon>Portunus</taxon>
    </lineage>
</organism>
<feature type="compositionally biased region" description="Low complexity" evidence="1">
    <location>
        <begin position="83"/>
        <end position="98"/>
    </location>
</feature>
<protein>
    <submittedName>
        <fullName evidence="2">Uncharacterized protein</fullName>
    </submittedName>
</protein>
<proteinExistence type="predicted"/>
<accession>A0A5B7GCR1</accession>
<feature type="region of interest" description="Disordered" evidence="1">
    <location>
        <begin position="28"/>
        <end position="98"/>
    </location>
</feature>
<dbReference type="EMBL" id="VSRR010015094">
    <property type="protein sequence ID" value="MPC57801.1"/>
    <property type="molecule type" value="Genomic_DNA"/>
</dbReference>
<evidence type="ECO:0000313" key="2">
    <source>
        <dbReference type="EMBL" id="MPC57801.1"/>
    </source>
</evidence>
<evidence type="ECO:0000313" key="3">
    <source>
        <dbReference type="Proteomes" id="UP000324222"/>
    </source>
</evidence>
<reference evidence="2 3" key="1">
    <citation type="submission" date="2019-05" db="EMBL/GenBank/DDBJ databases">
        <title>Another draft genome of Portunus trituberculatus and its Hox gene families provides insights of decapod evolution.</title>
        <authorList>
            <person name="Jeong J.-H."/>
            <person name="Song I."/>
            <person name="Kim S."/>
            <person name="Choi T."/>
            <person name="Kim D."/>
            <person name="Ryu S."/>
            <person name="Kim W."/>
        </authorList>
    </citation>
    <scope>NUCLEOTIDE SEQUENCE [LARGE SCALE GENOMIC DNA]</scope>
    <source>
        <tissue evidence="2">Muscle</tissue>
    </source>
</reference>
<keyword evidence="3" id="KW-1185">Reference proteome</keyword>
<dbReference type="Proteomes" id="UP000324222">
    <property type="component" value="Unassembled WGS sequence"/>
</dbReference>
<name>A0A5B7GCR1_PORTR</name>